<reference evidence="1" key="1">
    <citation type="submission" date="2013-02" db="EMBL/GenBank/DDBJ databases">
        <title>The Genome Sequence of Plasmodium falciparum Santa Lucia.</title>
        <authorList>
            <consortium name="The Broad Institute Genome Sequencing Platform"/>
            <consortium name="The Broad Institute Genome Sequencing Center for Infectious Disease"/>
            <person name="Neafsey D."/>
            <person name="Cheeseman I."/>
            <person name="Volkman S."/>
            <person name="Adams J."/>
            <person name="Walker B."/>
            <person name="Young S.K."/>
            <person name="Zeng Q."/>
            <person name="Gargeya S."/>
            <person name="Fitzgerald M."/>
            <person name="Haas B."/>
            <person name="Abouelleil A."/>
            <person name="Alvarado L."/>
            <person name="Arachchi H.M."/>
            <person name="Berlin A.M."/>
            <person name="Chapman S.B."/>
            <person name="Dewar J."/>
            <person name="Goldberg J."/>
            <person name="Griggs A."/>
            <person name="Gujja S."/>
            <person name="Hansen M."/>
            <person name="Howarth C."/>
            <person name="Imamovic A."/>
            <person name="Larimer J."/>
            <person name="McCowan C."/>
            <person name="Murphy C."/>
            <person name="Neiman D."/>
            <person name="Pearson M."/>
            <person name="Priest M."/>
            <person name="Roberts A."/>
            <person name="Saif S."/>
            <person name="Shea T."/>
            <person name="Sisk P."/>
            <person name="Sykes S."/>
            <person name="Wortman J."/>
            <person name="Nusbaum C."/>
            <person name="Birren B."/>
        </authorList>
    </citation>
    <scope>NUCLEOTIDE SEQUENCE [LARGE SCALE GENOMIC DNA]</scope>
    <source>
        <strain evidence="1">Santa Lucia</strain>
    </source>
</reference>
<dbReference type="GO" id="GO:0032040">
    <property type="term" value="C:small-subunit processome"/>
    <property type="evidence" value="ECO:0007669"/>
    <property type="project" value="TreeGrafter"/>
</dbReference>
<dbReference type="PANTHER" id="PTHR17695">
    <property type="entry name" value="SMALL SUBUNIT PROCESSOME COMPONENT 20 HOMOLOG"/>
    <property type="match status" value="1"/>
</dbReference>
<dbReference type="Proteomes" id="UP000030666">
    <property type="component" value="Unassembled WGS sequence"/>
</dbReference>
<accession>W7FFT8</accession>
<dbReference type="InterPro" id="IPR052575">
    <property type="entry name" value="SSU_processome_comp_20"/>
</dbReference>
<protein>
    <submittedName>
        <fullName evidence="1">Uncharacterized protein</fullName>
    </submittedName>
</protein>
<proteinExistence type="predicted"/>
<dbReference type="AlphaFoldDB" id="W7FFT8"/>
<sequence length="103" mass="12742">MIYYIDFVLNENIFNETDTYKKFLYLSSFAWYIISLLEKKLEHNQDVFNKAFIQTRQSIHRIRFLRKKKKKLMAVANPKVFILNKMKRRKKKQLQKKQRKILL</sequence>
<gene>
    <name evidence="1" type="ORF">PFAG_03714</name>
</gene>
<name>W7FFT8_PLAFA</name>
<dbReference type="EMBL" id="KE123504">
    <property type="protein sequence ID" value="EUT82965.1"/>
    <property type="molecule type" value="Genomic_DNA"/>
</dbReference>
<dbReference type="GO" id="GO:0030686">
    <property type="term" value="C:90S preribosome"/>
    <property type="evidence" value="ECO:0007669"/>
    <property type="project" value="TreeGrafter"/>
</dbReference>
<dbReference type="PANTHER" id="PTHR17695:SF11">
    <property type="entry name" value="SMALL SUBUNIT PROCESSOME COMPONENT 20 HOMOLOG"/>
    <property type="match status" value="1"/>
</dbReference>
<evidence type="ECO:0000313" key="1">
    <source>
        <dbReference type="EMBL" id="EUT82965.1"/>
    </source>
</evidence>
<organism evidence="1">
    <name type="scientific">Plasmodium falciparum Santa Lucia</name>
    <dbReference type="NCBI Taxonomy" id="478859"/>
    <lineage>
        <taxon>Eukaryota</taxon>
        <taxon>Sar</taxon>
        <taxon>Alveolata</taxon>
        <taxon>Apicomplexa</taxon>
        <taxon>Aconoidasida</taxon>
        <taxon>Haemosporida</taxon>
        <taxon>Plasmodiidae</taxon>
        <taxon>Plasmodium</taxon>
        <taxon>Plasmodium (Laverania)</taxon>
    </lineage>
</organism>